<gene>
    <name evidence="1" type="ORF">CDV36_004097</name>
</gene>
<proteinExistence type="predicted"/>
<reference evidence="1 2" key="1">
    <citation type="submission" date="2017-06" db="EMBL/GenBank/DDBJ databases">
        <title>Comparative genomic analysis of Ambrosia Fusariam Clade fungi.</title>
        <authorList>
            <person name="Stajich J.E."/>
            <person name="Carrillo J."/>
            <person name="Kijimoto T."/>
            <person name="Eskalen A."/>
            <person name="O'Donnell K."/>
            <person name="Kasson M."/>
        </authorList>
    </citation>
    <scope>NUCLEOTIDE SEQUENCE [LARGE SCALE GENOMIC DNA]</scope>
    <source>
        <strain evidence="1">UCR3666</strain>
    </source>
</reference>
<evidence type="ECO:0000313" key="2">
    <source>
        <dbReference type="Proteomes" id="UP000277212"/>
    </source>
</evidence>
<keyword evidence="2" id="KW-1185">Reference proteome</keyword>
<name>A0A3M2SF25_9HYPO</name>
<dbReference type="AlphaFoldDB" id="A0A3M2SF25"/>
<dbReference type="EMBL" id="NKUJ01000051">
    <property type="protein sequence ID" value="RMJ16178.1"/>
    <property type="molecule type" value="Genomic_DNA"/>
</dbReference>
<protein>
    <submittedName>
        <fullName evidence="1">Uncharacterized protein</fullName>
    </submittedName>
</protein>
<accession>A0A3M2SF25</accession>
<dbReference type="Proteomes" id="UP000277212">
    <property type="component" value="Unassembled WGS sequence"/>
</dbReference>
<comment type="caution">
    <text evidence="1">The sequence shown here is derived from an EMBL/GenBank/DDBJ whole genome shotgun (WGS) entry which is preliminary data.</text>
</comment>
<sequence length="80" mass="8872">MSQALEYRLSVGPQAAARVFPQPLKWPIDYSVIAAYGTWLPPAELEQPPQGSKSVREWCVTLVGVWTPPFWADSGVARSE</sequence>
<organism evidence="1 2">
    <name type="scientific">Fusarium kuroshium</name>
    <dbReference type="NCBI Taxonomy" id="2010991"/>
    <lineage>
        <taxon>Eukaryota</taxon>
        <taxon>Fungi</taxon>
        <taxon>Dikarya</taxon>
        <taxon>Ascomycota</taxon>
        <taxon>Pezizomycotina</taxon>
        <taxon>Sordariomycetes</taxon>
        <taxon>Hypocreomycetidae</taxon>
        <taxon>Hypocreales</taxon>
        <taxon>Nectriaceae</taxon>
        <taxon>Fusarium</taxon>
        <taxon>Fusarium solani species complex</taxon>
    </lineage>
</organism>
<evidence type="ECO:0000313" key="1">
    <source>
        <dbReference type="EMBL" id="RMJ16178.1"/>
    </source>
</evidence>